<sequence>METGQRVTSVDNVPADTTFLFTVRDAESGEDDEAVLTRLDEEVTGWINRCMHFQHIRLDKGSGAPKRNGELVCANHGALFEGDTGRCTHGPCEGAYLNPVEIEVADGVVYLTDDDYEFVREGGIETDPTDLSSKSNIEF</sequence>
<dbReference type="GO" id="GO:0046872">
    <property type="term" value="F:metal ion binding"/>
    <property type="evidence" value="ECO:0007669"/>
    <property type="project" value="UniProtKB-KW"/>
</dbReference>
<name>A0ABD5Q1A9_9EURY</name>
<protein>
    <submittedName>
        <fullName evidence="6">Rieske (2Fe-2S) protein</fullName>
    </submittedName>
</protein>
<keyword evidence="2" id="KW-0479">Metal-binding</keyword>
<dbReference type="EMBL" id="JBHSHT010000001">
    <property type="protein sequence ID" value="MFC4824296.1"/>
    <property type="molecule type" value="Genomic_DNA"/>
</dbReference>
<feature type="domain" description="Rieske" evidence="5">
    <location>
        <begin position="4"/>
        <end position="111"/>
    </location>
</feature>
<keyword evidence="3" id="KW-0408">Iron</keyword>
<keyword evidence="1" id="KW-0001">2Fe-2S</keyword>
<evidence type="ECO:0000256" key="3">
    <source>
        <dbReference type="ARBA" id="ARBA00023004"/>
    </source>
</evidence>
<evidence type="ECO:0000256" key="2">
    <source>
        <dbReference type="ARBA" id="ARBA00022723"/>
    </source>
</evidence>
<evidence type="ECO:0000313" key="7">
    <source>
        <dbReference type="Proteomes" id="UP001595945"/>
    </source>
</evidence>
<dbReference type="AlphaFoldDB" id="A0ABD5Q1A9"/>
<dbReference type="Proteomes" id="UP001595945">
    <property type="component" value="Unassembled WGS sequence"/>
</dbReference>
<evidence type="ECO:0000313" key="6">
    <source>
        <dbReference type="EMBL" id="MFC4824296.1"/>
    </source>
</evidence>
<dbReference type="SUPFAM" id="SSF50022">
    <property type="entry name" value="ISP domain"/>
    <property type="match status" value="1"/>
</dbReference>
<organism evidence="6 7">
    <name type="scientific">Halorussus aquaticus</name>
    <dbReference type="NCBI Taxonomy" id="2953748"/>
    <lineage>
        <taxon>Archaea</taxon>
        <taxon>Methanobacteriati</taxon>
        <taxon>Methanobacteriota</taxon>
        <taxon>Stenosarchaea group</taxon>
        <taxon>Halobacteria</taxon>
        <taxon>Halobacteriales</taxon>
        <taxon>Haladaptataceae</taxon>
        <taxon>Halorussus</taxon>
    </lineage>
</organism>
<dbReference type="RefSeq" id="WP_254269951.1">
    <property type="nucleotide sequence ID" value="NZ_CP100400.1"/>
</dbReference>
<dbReference type="GO" id="GO:0051537">
    <property type="term" value="F:2 iron, 2 sulfur cluster binding"/>
    <property type="evidence" value="ECO:0007669"/>
    <property type="project" value="UniProtKB-KW"/>
</dbReference>
<dbReference type="Pfam" id="PF00355">
    <property type="entry name" value="Rieske"/>
    <property type="match status" value="1"/>
</dbReference>
<dbReference type="InterPro" id="IPR017941">
    <property type="entry name" value="Rieske_2Fe-2S"/>
</dbReference>
<dbReference type="InterPro" id="IPR036922">
    <property type="entry name" value="Rieske_2Fe-2S_sf"/>
</dbReference>
<accession>A0ABD5Q1A9</accession>
<dbReference type="PANTHER" id="PTHR40261:SF1">
    <property type="entry name" value="RIESKE DOMAIN-CONTAINING PROTEIN"/>
    <property type="match status" value="1"/>
</dbReference>
<keyword evidence="4" id="KW-0411">Iron-sulfur</keyword>
<comment type="caution">
    <text evidence="6">The sequence shown here is derived from an EMBL/GenBank/DDBJ whole genome shotgun (WGS) entry which is preliminary data.</text>
</comment>
<dbReference type="GeneID" id="73045021"/>
<dbReference type="PANTHER" id="PTHR40261">
    <property type="match status" value="1"/>
</dbReference>
<evidence type="ECO:0000259" key="5">
    <source>
        <dbReference type="PROSITE" id="PS51296"/>
    </source>
</evidence>
<gene>
    <name evidence="6" type="ORF">ACFO9K_08470</name>
</gene>
<dbReference type="PROSITE" id="PS51296">
    <property type="entry name" value="RIESKE"/>
    <property type="match status" value="1"/>
</dbReference>
<evidence type="ECO:0000256" key="4">
    <source>
        <dbReference type="ARBA" id="ARBA00023014"/>
    </source>
</evidence>
<keyword evidence="7" id="KW-1185">Reference proteome</keyword>
<reference evidence="6 7" key="1">
    <citation type="journal article" date="2019" name="Int. J. Syst. Evol. Microbiol.">
        <title>The Global Catalogue of Microorganisms (GCM) 10K type strain sequencing project: providing services to taxonomists for standard genome sequencing and annotation.</title>
        <authorList>
            <consortium name="The Broad Institute Genomics Platform"/>
            <consortium name="The Broad Institute Genome Sequencing Center for Infectious Disease"/>
            <person name="Wu L."/>
            <person name="Ma J."/>
        </authorList>
    </citation>
    <scope>NUCLEOTIDE SEQUENCE [LARGE SCALE GENOMIC DNA]</scope>
    <source>
        <strain evidence="6 7">XZYJ18</strain>
    </source>
</reference>
<dbReference type="Gene3D" id="2.102.10.10">
    <property type="entry name" value="Rieske [2Fe-2S] iron-sulphur domain"/>
    <property type="match status" value="1"/>
</dbReference>
<proteinExistence type="predicted"/>
<evidence type="ECO:0000256" key="1">
    <source>
        <dbReference type="ARBA" id="ARBA00022714"/>
    </source>
</evidence>